<reference evidence="4" key="1">
    <citation type="journal article" date="2017" name="Nat. Ecol. Evol.">
        <title>Genome expansion and lineage-specific genetic innovations in the forest pathogenic fungi Armillaria.</title>
        <authorList>
            <person name="Sipos G."/>
            <person name="Prasanna A.N."/>
            <person name="Walter M.C."/>
            <person name="O'Connor E."/>
            <person name="Balint B."/>
            <person name="Krizsan K."/>
            <person name="Kiss B."/>
            <person name="Hess J."/>
            <person name="Varga T."/>
            <person name="Slot J."/>
            <person name="Riley R."/>
            <person name="Boka B."/>
            <person name="Rigling D."/>
            <person name="Barry K."/>
            <person name="Lee J."/>
            <person name="Mihaltcheva S."/>
            <person name="LaButti K."/>
            <person name="Lipzen A."/>
            <person name="Waldron R."/>
            <person name="Moloney N.M."/>
            <person name="Sperisen C."/>
            <person name="Kredics L."/>
            <person name="Vagvoelgyi C."/>
            <person name="Patrignani A."/>
            <person name="Fitzpatrick D."/>
            <person name="Nagy I."/>
            <person name="Doyle S."/>
            <person name="Anderson J.B."/>
            <person name="Grigoriev I.V."/>
            <person name="Gueldener U."/>
            <person name="Muensterkoetter M."/>
            <person name="Nagy L.G."/>
        </authorList>
    </citation>
    <scope>NUCLEOTIDE SEQUENCE [LARGE SCALE GENOMIC DNA]</scope>
    <source>
        <strain evidence="4">C18/9</strain>
    </source>
</reference>
<dbReference type="Proteomes" id="UP000219338">
    <property type="component" value="Unassembled WGS sequence"/>
</dbReference>
<sequence length="192" mass="22058">MFKTSSFFCFPLRRGPSHHTPTSDSDSLQLADKTYVKSCVFCNVSKENGFNILWEDDKFVAFYDRDPACRHHVQLIPKAHIRSVKSLTKDDVQLVRDMADIGMAILGKLDVPKDMRKMGFHIPPFNSYPVARAGHKNPGEGTHRQHFSMLITASIRLIPGHFQCTHFYYRAITQYACSPYPWIRLSQGHRSE</sequence>
<evidence type="ECO:0008006" key="5">
    <source>
        <dbReference type="Google" id="ProtNLM"/>
    </source>
</evidence>
<dbReference type="SUPFAM" id="SSF54197">
    <property type="entry name" value="HIT-like"/>
    <property type="match status" value="1"/>
</dbReference>
<keyword evidence="1" id="KW-0547">Nucleotide-binding</keyword>
<dbReference type="PANTHER" id="PTHR12486">
    <property type="entry name" value="APRATAXIN-RELATED"/>
    <property type="match status" value="1"/>
</dbReference>
<name>A0A284QSM8_ARMOS</name>
<gene>
    <name evidence="3" type="ORF">ARMOST_02790</name>
</gene>
<dbReference type="PANTHER" id="PTHR12486:SF5">
    <property type="entry name" value="ADENOSINE 5'-MONOPHOSPHORAMIDASE HINT3"/>
    <property type="match status" value="1"/>
</dbReference>
<dbReference type="Gene3D" id="3.30.428.10">
    <property type="entry name" value="HIT-like"/>
    <property type="match status" value="1"/>
</dbReference>
<organism evidence="3 4">
    <name type="scientific">Armillaria ostoyae</name>
    <name type="common">Armillaria root rot fungus</name>
    <dbReference type="NCBI Taxonomy" id="47428"/>
    <lineage>
        <taxon>Eukaryota</taxon>
        <taxon>Fungi</taxon>
        <taxon>Dikarya</taxon>
        <taxon>Basidiomycota</taxon>
        <taxon>Agaricomycotina</taxon>
        <taxon>Agaricomycetes</taxon>
        <taxon>Agaricomycetidae</taxon>
        <taxon>Agaricales</taxon>
        <taxon>Marasmiineae</taxon>
        <taxon>Physalacriaceae</taxon>
        <taxon>Armillaria</taxon>
    </lineage>
</organism>
<evidence type="ECO:0000256" key="2">
    <source>
        <dbReference type="ARBA" id="ARBA00022801"/>
    </source>
</evidence>
<protein>
    <recommendedName>
        <fullName evidence="5">HIT domain-containing protein</fullName>
    </recommendedName>
</protein>
<keyword evidence="4" id="KW-1185">Reference proteome</keyword>
<dbReference type="GO" id="GO:0000166">
    <property type="term" value="F:nucleotide binding"/>
    <property type="evidence" value="ECO:0007669"/>
    <property type="project" value="UniProtKB-KW"/>
</dbReference>
<dbReference type="OrthoDB" id="1915375at2759"/>
<dbReference type="EMBL" id="FUEG01000002">
    <property type="protein sequence ID" value="SJK99488.1"/>
    <property type="molecule type" value="Genomic_DNA"/>
</dbReference>
<dbReference type="GO" id="GO:0016787">
    <property type="term" value="F:hydrolase activity"/>
    <property type="evidence" value="ECO:0007669"/>
    <property type="project" value="UniProtKB-KW"/>
</dbReference>
<dbReference type="InterPro" id="IPR036265">
    <property type="entry name" value="HIT-like_sf"/>
</dbReference>
<dbReference type="Pfam" id="PF11969">
    <property type="entry name" value="DcpS_C"/>
    <property type="match status" value="1"/>
</dbReference>
<evidence type="ECO:0000256" key="1">
    <source>
        <dbReference type="ARBA" id="ARBA00022741"/>
    </source>
</evidence>
<keyword evidence="2" id="KW-0378">Hydrolase</keyword>
<evidence type="ECO:0000313" key="4">
    <source>
        <dbReference type="Proteomes" id="UP000219338"/>
    </source>
</evidence>
<dbReference type="AlphaFoldDB" id="A0A284QSM8"/>
<proteinExistence type="predicted"/>
<evidence type="ECO:0000313" key="3">
    <source>
        <dbReference type="EMBL" id="SJK99488.1"/>
    </source>
</evidence>
<accession>A0A284QSM8</accession>